<dbReference type="HAMAP" id="MF_00013">
    <property type="entry name" value="LipB"/>
    <property type="match status" value="1"/>
</dbReference>
<dbReference type="NCBIfam" id="NF010925">
    <property type="entry name" value="PRK14345.1"/>
    <property type="match status" value="1"/>
</dbReference>
<dbReference type="SUPFAM" id="SSF55681">
    <property type="entry name" value="Class II aaRS and biotin synthetases"/>
    <property type="match status" value="1"/>
</dbReference>
<keyword evidence="4" id="KW-0012">Acyltransferase</keyword>
<evidence type="ECO:0000256" key="1">
    <source>
        <dbReference type="ARBA" id="ARBA00004821"/>
    </source>
</evidence>
<dbReference type="PROSITE" id="PS51733">
    <property type="entry name" value="BPL_LPL_CATALYTIC"/>
    <property type="match status" value="1"/>
</dbReference>
<protein>
    <recommendedName>
        <fullName evidence="2">lipoyl(octanoyl) transferase</fullName>
        <ecNumber evidence="2">2.3.1.181</ecNumber>
    </recommendedName>
</protein>
<evidence type="ECO:0000259" key="5">
    <source>
        <dbReference type="PROSITE" id="PS51733"/>
    </source>
</evidence>
<dbReference type="UniPathway" id="UPA00538">
    <property type="reaction ID" value="UER00592"/>
</dbReference>
<gene>
    <name evidence="6" type="ORF">UFOPK1643_00554</name>
</gene>
<reference evidence="6" key="1">
    <citation type="submission" date="2020-05" db="EMBL/GenBank/DDBJ databases">
        <authorList>
            <person name="Chiriac C."/>
            <person name="Salcher M."/>
            <person name="Ghai R."/>
            <person name="Kavagutti S V."/>
        </authorList>
    </citation>
    <scope>NUCLEOTIDE SEQUENCE</scope>
</reference>
<dbReference type="AlphaFoldDB" id="A0A6J6DYH8"/>
<dbReference type="InterPro" id="IPR045864">
    <property type="entry name" value="aa-tRNA-synth_II/BPL/LPL"/>
</dbReference>
<feature type="domain" description="BPL/LPL catalytic" evidence="5">
    <location>
        <begin position="39"/>
        <end position="217"/>
    </location>
</feature>
<dbReference type="PANTHER" id="PTHR10993">
    <property type="entry name" value="OCTANOYLTRANSFERASE"/>
    <property type="match status" value="1"/>
</dbReference>
<dbReference type="InterPro" id="IPR000544">
    <property type="entry name" value="Octanoyltransferase"/>
</dbReference>
<dbReference type="EC" id="2.3.1.181" evidence="2"/>
<evidence type="ECO:0000256" key="3">
    <source>
        <dbReference type="ARBA" id="ARBA00022679"/>
    </source>
</evidence>
<dbReference type="GO" id="GO:0033819">
    <property type="term" value="F:lipoyl(octanoyl) transferase activity"/>
    <property type="evidence" value="ECO:0007669"/>
    <property type="project" value="UniProtKB-EC"/>
</dbReference>
<dbReference type="InterPro" id="IPR020605">
    <property type="entry name" value="Octanoyltransferase_CS"/>
</dbReference>
<dbReference type="PROSITE" id="PS01313">
    <property type="entry name" value="LIPB"/>
    <property type="match status" value="1"/>
</dbReference>
<evidence type="ECO:0000313" key="6">
    <source>
        <dbReference type="EMBL" id="CAB4567073.1"/>
    </source>
</evidence>
<accession>A0A6J6DYH8</accession>
<dbReference type="Gene3D" id="3.30.930.10">
    <property type="entry name" value="Bira Bifunctional Protein, Domain 2"/>
    <property type="match status" value="1"/>
</dbReference>
<dbReference type="EMBL" id="CAEZTK010000030">
    <property type="protein sequence ID" value="CAB4567073.1"/>
    <property type="molecule type" value="Genomic_DNA"/>
</dbReference>
<sequence length="218" mass="24116">MPHLVTDVEKVISVSRYETMEYQQAWQLQRELHADVANGIRENTLVLLEHPSVYTAGRRTEDFERPLDGSNVIDVDRGGRITWHGPGQLVGYPIIKLLEPTEVVGFVREIESALINVCSDLGVSAVRIEGRSGVWIVDSQGDRKIAAIGVRVAKGVTMHGFAINVNPDLKAYDQIVACGIRDAQVTSLQKELGREITVAEITNMVETQVLKSLRKLCA</sequence>
<dbReference type="NCBIfam" id="TIGR00214">
    <property type="entry name" value="lipB"/>
    <property type="match status" value="1"/>
</dbReference>
<proteinExistence type="inferred from homology"/>
<dbReference type="Pfam" id="PF21948">
    <property type="entry name" value="LplA-B_cat"/>
    <property type="match status" value="1"/>
</dbReference>
<comment type="pathway">
    <text evidence="1">Protein modification; protein lipoylation via endogenous pathway; protein N(6)-(lipoyl)lysine from octanoyl-[acyl-carrier-protein]: step 1/2.</text>
</comment>
<keyword evidence="3" id="KW-0808">Transferase</keyword>
<dbReference type="GO" id="GO:0009249">
    <property type="term" value="P:protein lipoylation"/>
    <property type="evidence" value="ECO:0007669"/>
    <property type="project" value="InterPro"/>
</dbReference>
<dbReference type="PANTHER" id="PTHR10993:SF7">
    <property type="entry name" value="LIPOYLTRANSFERASE 2, MITOCHONDRIAL-RELATED"/>
    <property type="match status" value="1"/>
</dbReference>
<dbReference type="InterPro" id="IPR004143">
    <property type="entry name" value="BPL_LPL_catalytic"/>
</dbReference>
<evidence type="ECO:0000256" key="2">
    <source>
        <dbReference type="ARBA" id="ARBA00012334"/>
    </source>
</evidence>
<organism evidence="6">
    <name type="scientific">freshwater metagenome</name>
    <dbReference type="NCBI Taxonomy" id="449393"/>
    <lineage>
        <taxon>unclassified sequences</taxon>
        <taxon>metagenomes</taxon>
        <taxon>ecological metagenomes</taxon>
    </lineage>
</organism>
<dbReference type="PIRSF" id="PIRSF016262">
    <property type="entry name" value="LPLase"/>
    <property type="match status" value="1"/>
</dbReference>
<evidence type="ECO:0000256" key="4">
    <source>
        <dbReference type="ARBA" id="ARBA00023315"/>
    </source>
</evidence>
<name>A0A6J6DYH8_9ZZZZ</name>
<dbReference type="CDD" id="cd16444">
    <property type="entry name" value="LipB"/>
    <property type="match status" value="1"/>
</dbReference>